<dbReference type="InterPro" id="IPR036271">
    <property type="entry name" value="Tet_transcr_reg_TetR-rel_C_sf"/>
</dbReference>
<dbReference type="OrthoDB" id="4542604at2"/>
<dbReference type="Pfam" id="PF00440">
    <property type="entry name" value="TetR_N"/>
    <property type="match status" value="1"/>
</dbReference>
<evidence type="ECO:0000313" key="5">
    <source>
        <dbReference type="Proteomes" id="UP000264006"/>
    </source>
</evidence>
<dbReference type="EMBL" id="CP031165">
    <property type="protein sequence ID" value="AXV08479.1"/>
    <property type="molecule type" value="Genomic_DNA"/>
</dbReference>
<organism evidence="4 5">
    <name type="scientific">Euzebya pacifica</name>
    <dbReference type="NCBI Taxonomy" id="1608957"/>
    <lineage>
        <taxon>Bacteria</taxon>
        <taxon>Bacillati</taxon>
        <taxon>Actinomycetota</taxon>
        <taxon>Nitriliruptoria</taxon>
        <taxon>Euzebyales</taxon>
    </lineage>
</organism>
<feature type="domain" description="HTH tetR-type" evidence="3">
    <location>
        <begin position="13"/>
        <end position="72"/>
    </location>
</feature>
<dbReference type="SUPFAM" id="SSF46689">
    <property type="entry name" value="Homeodomain-like"/>
    <property type="match status" value="1"/>
</dbReference>
<keyword evidence="5" id="KW-1185">Reference proteome</keyword>
<keyword evidence="1 2" id="KW-0238">DNA-binding</keyword>
<sequence length="211" mass="23207">MPSRTAATEERRARRRAEFLDAADAAIREAGPAVTMADVAAAAGVTKPVLYRFISDKGDLAGALADRYVQRLQDILDVEPTEESDPRGMLDRTITAYLAFIESEPEIYEFLVQRAPVESPDVIEHLSRFTHRLAGKVTDVVTAELDRFGRSTAGAEAFAHGMIGMVQAAGDWWLARRSEGEQMSRDQLSRHLVRVLWTGLAGLPPADPETT</sequence>
<dbReference type="InterPro" id="IPR009057">
    <property type="entry name" value="Homeodomain-like_sf"/>
</dbReference>
<gene>
    <name evidence="4" type="ORF">DVS28_a3807</name>
</gene>
<dbReference type="SUPFAM" id="SSF48498">
    <property type="entry name" value="Tetracyclin repressor-like, C-terminal domain"/>
    <property type="match status" value="1"/>
</dbReference>
<dbReference type="PANTHER" id="PTHR30055">
    <property type="entry name" value="HTH-TYPE TRANSCRIPTIONAL REGULATOR RUTR"/>
    <property type="match status" value="1"/>
</dbReference>
<dbReference type="GO" id="GO:0003700">
    <property type="term" value="F:DNA-binding transcription factor activity"/>
    <property type="evidence" value="ECO:0007669"/>
    <property type="project" value="TreeGrafter"/>
</dbReference>
<dbReference type="Proteomes" id="UP000264006">
    <property type="component" value="Chromosome"/>
</dbReference>
<dbReference type="PROSITE" id="PS50977">
    <property type="entry name" value="HTH_TETR_2"/>
    <property type="match status" value="1"/>
</dbReference>
<dbReference type="Pfam" id="PF19344">
    <property type="entry name" value="TetR_C_32"/>
    <property type="match status" value="1"/>
</dbReference>
<evidence type="ECO:0000256" key="1">
    <source>
        <dbReference type="ARBA" id="ARBA00023125"/>
    </source>
</evidence>
<dbReference type="Gene3D" id="1.10.357.10">
    <property type="entry name" value="Tetracycline Repressor, domain 2"/>
    <property type="match status" value="1"/>
</dbReference>
<dbReference type="AlphaFoldDB" id="A0A346Y1Y2"/>
<dbReference type="RefSeq" id="WP_114592818.1">
    <property type="nucleotide sequence ID" value="NZ_CP031165.1"/>
</dbReference>
<proteinExistence type="predicted"/>
<name>A0A346Y1Y2_9ACTN</name>
<dbReference type="InterPro" id="IPR001647">
    <property type="entry name" value="HTH_TetR"/>
</dbReference>
<evidence type="ECO:0000259" key="3">
    <source>
        <dbReference type="PROSITE" id="PS50977"/>
    </source>
</evidence>
<dbReference type="InterPro" id="IPR045823">
    <property type="entry name" value="TetR_C_32"/>
</dbReference>
<evidence type="ECO:0000313" key="4">
    <source>
        <dbReference type="EMBL" id="AXV08479.1"/>
    </source>
</evidence>
<dbReference type="InterPro" id="IPR050109">
    <property type="entry name" value="HTH-type_TetR-like_transc_reg"/>
</dbReference>
<dbReference type="KEGG" id="euz:DVS28_a3807"/>
<dbReference type="GO" id="GO:0000976">
    <property type="term" value="F:transcription cis-regulatory region binding"/>
    <property type="evidence" value="ECO:0007669"/>
    <property type="project" value="TreeGrafter"/>
</dbReference>
<protein>
    <submittedName>
        <fullName evidence="4">Transcriptional regulator, TetR family</fullName>
    </submittedName>
</protein>
<reference evidence="4 5" key="1">
    <citation type="submission" date="2018-09" db="EMBL/GenBank/DDBJ databases">
        <title>Complete genome sequence of Euzebya sp. DY32-46 isolated from seawater of Pacific Ocean.</title>
        <authorList>
            <person name="Xu L."/>
            <person name="Wu Y.-H."/>
            <person name="Xu X.-W."/>
        </authorList>
    </citation>
    <scope>NUCLEOTIDE SEQUENCE [LARGE SCALE GENOMIC DNA]</scope>
    <source>
        <strain evidence="4 5">DY32-46</strain>
    </source>
</reference>
<dbReference type="PANTHER" id="PTHR30055:SF226">
    <property type="entry name" value="HTH-TYPE TRANSCRIPTIONAL REGULATOR PKSA"/>
    <property type="match status" value="1"/>
</dbReference>
<feature type="DNA-binding region" description="H-T-H motif" evidence="2">
    <location>
        <begin position="35"/>
        <end position="54"/>
    </location>
</feature>
<evidence type="ECO:0000256" key="2">
    <source>
        <dbReference type="PROSITE-ProRule" id="PRU00335"/>
    </source>
</evidence>
<accession>A0A346Y1Y2</accession>